<protein>
    <submittedName>
        <fullName evidence="5">AMP-binding protein</fullName>
    </submittedName>
</protein>
<dbReference type="Proteomes" id="UP000253805">
    <property type="component" value="Unassembled WGS sequence"/>
</dbReference>
<feature type="domain" description="AMP-dependent synthetase/ligase" evidence="3">
    <location>
        <begin position="21"/>
        <end position="381"/>
    </location>
</feature>
<dbReference type="InterPro" id="IPR045851">
    <property type="entry name" value="AMP-bd_C_sf"/>
</dbReference>
<dbReference type="PROSITE" id="PS00455">
    <property type="entry name" value="AMP_BINDING"/>
    <property type="match status" value="1"/>
</dbReference>
<name>A0A369P4F4_9ACTN</name>
<evidence type="ECO:0000256" key="1">
    <source>
        <dbReference type="ARBA" id="ARBA00006432"/>
    </source>
</evidence>
<dbReference type="InterPro" id="IPR020845">
    <property type="entry name" value="AMP-binding_CS"/>
</dbReference>
<dbReference type="AlphaFoldDB" id="A0A369P4F4"/>
<dbReference type="InterPro" id="IPR000873">
    <property type="entry name" value="AMP-dep_synth/lig_dom"/>
</dbReference>
<evidence type="ECO:0000313" key="6">
    <source>
        <dbReference type="Proteomes" id="UP000253805"/>
    </source>
</evidence>
<keyword evidence="2" id="KW-0436">Ligase</keyword>
<evidence type="ECO:0000259" key="4">
    <source>
        <dbReference type="Pfam" id="PF13193"/>
    </source>
</evidence>
<dbReference type="InterPro" id="IPR042099">
    <property type="entry name" value="ANL_N_sf"/>
</dbReference>
<comment type="similarity">
    <text evidence="1">Belongs to the ATP-dependent AMP-binding enzyme family.</text>
</comment>
<reference evidence="5 6" key="1">
    <citation type="journal article" date="2018" name="Elife">
        <title>Discovery and characterization of a prevalent human gut bacterial enzyme sufficient for the inactivation of a family of plant toxins.</title>
        <authorList>
            <person name="Koppel N."/>
            <person name="Bisanz J.E."/>
            <person name="Pandelia M.E."/>
            <person name="Turnbaugh P.J."/>
            <person name="Balskus E.P."/>
        </authorList>
    </citation>
    <scope>NUCLEOTIDE SEQUENCE [LARGE SCALE GENOMIC DNA]</scope>
    <source>
        <strain evidence="5 6">OB21 GAM 11</strain>
    </source>
</reference>
<dbReference type="Pfam" id="PF13193">
    <property type="entry name" value="AMP-binding_C"/>
    <property type="match status" value="1"/>
</dbReference>
<sequence>MQRTEIVRQDDKNIIDPFLRHTKSGPTDVAIIDGAEVLTYQELWRLSKYVVHSLWDFGIRKGDRVAYFLPNGVDLIVLYLAIQAMGAVAVPVNYRFTSEEVGCLVNASDAEALIYAPEHQSVAIDARKGFDHAVQILSSQFIRDALSDMRQGGQSDSAKDFEVFQEGGPSRIQFTGGSTGAPKGAARTHAADLVEIRDILETIGLEDVEHPVALVQAPMEHHGGHSWLLSCLSAGAAVVVASKFDAEEILGKIERYAVTHIILLPPSVYCRLSREAAPGARDLSSVRIVQSAAGAMTPSIVEGIFQLFPACEINYGWGQSESGVGTSMRLSREEYASGTPKIHSVGVPMRSLEMMLLDEKGGASDCGEAVVRTPAMMEGYYERPDLTREVLQDGWLRTGDVFARDEQGLYYFKARVKDVIKTGGENVYASEVQAVILSHPEVQDCVVKGVPDLVWGEAVAAIVQPMKGSALSPKAIQDFCKRHLASYKKPQKIGLVDDLGRDESGKVGADRMNELFSLAES</sequence>
<dbReference type="Pfam" id="PF00501">
    <property type="entry name" value="AMP-binding"/>
    <property type="match status" value="1"/>
</dbReference>
<dbReference type="GO" id="GO:0006631">
    <property type="term" value="P:fatty acid metabolic process"/>
    <property type="evidence" value="ECO:0007669"/>
    <property type="project" value="TreeGrafter"/>
</dbReference>
<dbReference type="InterPro" id="IPR025110">
    <property type="entry name" value="AMP-bd_C"/>
</dbReference>
<comment type="caution">
    <text evidence="5">The sequence shown here is derived from an EMBL/GenBank/DDBJ whole genome shotgun (WGS) entry which is preliminary data.</text>
</comment>
<evidence type="ECO:0000259" key="3">
    <source>
        <dbReference type="Pfam" id="PF00501"/>
    </source>
</evidence>
<dbReference type="GO" id="GO:0031956">
    <property type="term" value="F:medium-chain fatty acid-CoA ligase activity"/>
    <property type="evidence" value="ECO:0007669"/>
    <property type="project" value="TreeGrafter"/>
</dbReference>
<dbReference type="PANTHER" id="PTHR43201">
    <property type="entry name" value="ACYL-COA SYNTHETASE"/>
    <property type="match status" value="1"/>
</dbReference>
<dbReference type="Gene3D" id="3.30.300.30">
    <property type="match status" value="1"/>
</dbReference>
<accession>A0A369P4F4</accession>
<feature type="domain" description="AMP-binding enzyme C-terminal" evidence="4">
    <location>
        <begin position="431"/>
        <end position="506"/>
    </location>
</feature>
<evidence type="ECO:0000256" key="2">
    <source>
        <dbReference type="ARBA" id="ARBA00022598"/>
    </source>
</evidence>
<dbReference type="SUPFAM" id="SSF56801">
    <property type="entry name" value="Acetyl-CoA synthetase-like"/>
    <property type="match status" value="1"/>
</dbReference>
<dbReference type="EMBL" id="PPUT01000001">
    <property type="protein sequence ID" value="RDC46993.1"/>
    <property type="molecule type" value="Genomic_DNA"/>
</dbReference>
<dbReference type="RefSeq" id="WP_114538668.1">
    <property type="nucleotide sequence ID" value="NZ_DBFWAD010000084.1"/>
</dbReference>
<proteinExistence type="inferred from homology"/>
<evidence type="ECO:0000313" key="5">
    <source>
        <dbReference type="EMBL" id="RDC46993.1"/>
    </source>
</evidence>
<organism evidence="5 6">
    <name type="scientific">Adlercreutzia equolifaciens subsp. celatus</name>
    <dbReference type="NCBI Taxonomy" id="394340"/>
    <lineage>
        <taxon>Bacteria</taxon>
        <taxon>Bacillati</taxon>
        <taxon>Actinomycetota</taxon>
        <taxon>Coriobacteriia</taxon>
        <taxon>Eggerthellales</taxon>
        <taxon>Eggerthellaceae</taxon>
        <taxon>Adlercreutzia</taxon>
    </lineage>
</organism>
<gene>
    <name evidence="5" type="ORF">C1850_00675</name>
</gene>
<dbReference type="Gene3D" id="3.40.50.12780">
    <property type="entry name" value="N-terminal domain of ligase-like"/>
    <property type="match status" value="1"/>
</dbReference>
<dbReference type="PANTHER" id="PTHR43201:SF5">
    <property type="entry name" value="MEDIUM-CHAIN ACYL-COA LIGASE ACSF2, MITOCHONDRIAL"/>
    <property type="match status" value="1"/>
</dbReference>